<keyword evidence="5" id="KW-0206">Cytoskeleton</keyword>
<proteinExistence type="predicted"/>
<protein>
    <submittedName>
        <fullName evidence="6">Uncharacterized protein</fullName>
    </submittedName>
</protein>
<reference evidence="7" key="1">
    <citation type="journal article" date="2024" name="IScience">
        <title>Strigolactones Initiate the Formation of Haustorium-like Structures in Castilleja.</title>
        <authorList>
            <person name="Buerger M."/>
            <person name="Peterson D."/>
            <person name="Chory J."/>
        </authorList>
    </citation>
    <scope>NUCLEOTIDE SEQUENCE [LARGE SCALE GENOMIC DNA]</scope>
</reference>
<evidence type="ECO:0000256" key="1">
    <source>
        <dbReference type="ARBA" id="ARBA00004245"/>
    </source>
</evidence>
<accession>A0ABD3BRC0</accession>
<evidence type="ECO:0000313" key="6">
    <source>
        <dbReference type="EMBL" id="KAL3619744.1"/>
    </source>
</evidence>
<dbReference type="EMBL" id="JAVIJP010000066">
    <property type="protein sequence ID" value="KAL3619744.1"/>
    <property type="molecule type" value="Genomic_DNA"/>
</dbReference>
<evidence type="ECO:0000256" key="5">
    <source>
        <dbReference type="ARBA" id="ARBA00023212"/>
    </source>
</evidence>
<organism evidence="6 7">
    <name type="scientific">Castilleja foliolosa</name>
    <dbReference type="NCBI Taxonomy" id="1961234"/>
    <lineage>
        <taxon>Eukaryota</taxon>
        <taxon>Viridiplantae</taxon>
        <taxon>Streptophyta</taxon>
        <taxon>Embryophyta</taxon>
        <taxon>Tracheophyta</taxon>
        <taxon>Spermatophyta</taxon>
        <taxon>Magnoliopsida</taxon>
        <taxon>eudicotyledons</taxon>
        <taxon>Gunneridae</taxon>
        <taxon>Pentapetalae</taxon>
        <taxon>asterids</taxon>
        <taxon>lamiids</taxon>
        <taxon>Lamiales</taxon>
        <taxon>Orobanchaceae</taxon>
        <taxon>Pedicularideae</taxon>
        <taxon>Castillejinae</taxon>
        <taxon>Castilleja</taxon>
    </lineage>
</organism>
<keyword evidence="4" id="KW-0505">Motor protein</keyword>
<sequence>MWVARCSRAVRLRLPLCGSNLPDCSISYIPVASNAVDHRTLPNLLMQDYGPQSAEEKQRLFKLMRNLNFNGETVSESLIPQVLKVQVYLLHQRDFIPLSLGEILEPDFCIYTQWMTQSYYLIMLSLSLLSHLLSCLENNVAKIKVVVRKKETARKEDDVVTVYDDSHLTVHEAKLKRNNICCREKELCKYFESGNHIKVVSGAIQGVTHMVVFVVECE</sequence>
<keyword evidence="3" id="KW-0493">Microtubule</keyword>
<dbReference type="Proteomes" id="UP001632038">
    <property type="component" value="Unassembled WGS sequence"/>
</dbReference>
<gene>
    <name evidence="6" type="ORF">CASFOL_034656</name>
</gene>
<dbReference type="PANTHER" id="PTHR47971">
    <property type="entry name" value="KINESIN-RELATED PROTEIN 6"/>
    <property type="match status" value="1"/>
</dbReference>
<dbReference type="GO" id="GO:0005874">
    <property type="term" value="C:microtubule"/>
    <property type="evidence" value="ECO:0007669"/>
    <property type="project" value="UniProtKB-KW"/>
</dbReference>
<keyword evidence="7" id="KW-1185">Reference proteome</keyword>
<evidence type="ECO:0000256" key="2">
    <source>
        <dbReference type="ARBA" id="ARBA00022490"/>
    </source>
</evidence>
<comment type="subcellular location">
    <subcellularLocation>
        <location evidence="1">Cytoplasm</location>
        <location evidence="1">Cytoskeleton</location>
    </subcellularLocation>
</comment>
<evidence type="ECO:0000256" key="4">
    <source>
        <dbReference type="ARBA" id="ARBA00023175"/>
    </source>
</evidence>
<evidence type="ECO:0000313" key="7">
    <source>
        <dbReference type="Proteomes" id="UP001632038"/>
    </source>
</evidence>
<keyword evidence="2" id="KW-0963">Cytoplasm</keyword>
<comment type="caution">
    <text evidence="6">The sequence shown here is derived from an EMBL/GenBank/DDBJ whole genome shotgun (WGS) entry which is preliminary data.</text>
</comment>
<name>A0ABD3BRC0_9LAMI</name>
<dbReference type="AlphaFoldDB" id="A0ABD3BRC0"/>
<dbReference type="InterPro" id="IPR027640">
    <property type="entry name" value="Kinesin-like_fam"/>
</dbReference>
<evidence type="ECO:0000256" key="3">
    <source>
        <dbReference type="ARBA" id="ARBA00022701"/>
    </source>
</evidence>
<dbReference type="PANTHER" id="PTHR47971:SF8">
    <property type="entry name" value="KINESIN-LIKE PROTEIN"/>
    <property type="match status" value="1"/>
</dbReference>